<gene>
    <name evidence="1" type="ORF">MBELCI_3344</name>
</gene>
<sequence>MAYLKIAAFHEIFGKRGGQIVIPHIDSFFIVSEVGRAGSSRLSLKRICACDLFSH</sequence>
<keyword evidence="2" id="KW-1185">Reference proteome</keyword>
<name>U2Z8B2_9RHOB</name>
<dbReference type="Proteomes" id="UP000016566">
    <property type="component" value="Unassembled WGS sequence"/>
</dbReference>
<evidence type="ECO:0000313" key="1">
    <source>
        <dbReference type="EMBL" id="GAD57292.1"/>
    </source>
</evidence>
<dbReference type="EMBL" id="BATB01000076">
    <property type="protein sequence ID" value="GAD57292.1"/>
    <property type="molecule type" value="Genomic_DNA"/>
</dbReference>
<reference evidence="1" key="1">
    <citation type="journal article" date="2013" name="Genome Announc.">
        <title>Draft Genome Sequence of Loktanella cinnabarina LL-001T, Isolated from Deep-Sea Floor Sediment.</title>
        <authorList>
            <person name="Nishi S."/>
            <person name="Tsubouchi T."/>
            <person name="Takaki Y."/>
            <person name="Koyanagi R."/>
            <person name="Satoh N."/>
            <person name="Maruyama T."/>
            <person name="Hatada Y."/>
        </authorList>
    </citation>
    <scope>NUCLEOTIDE SEQUENCE [LARGE SCALE GENOMIC DNA]</scope>
    <source>
        <strain evidence="1">LL-001</strain>
    </source>
</reference>
<protein>
    <submittedName>
        <fullName evidence="1">Uncharacterized protein</fullName>
    </submittedName>
</protein>
<proteinExistence type="predicted"/>
<organism evidence="1 2">
    <name type="scientific">Limimaricola cinnabarinus LL-001</name>
    <dbReference type="NCBI Taxonomy" id="1337093"/>
    <lineage>
        <taxon>Bacteria</taxon>
        <taxon>Pseudomonadati</taxon>
        <taxon>Pseudomonadota</taxon>
        <taxon>Alphaproteobacteria</taxon>
        <taxon>Rhodobacterales</taxon>
        <taxon>Paracoccaceae</taxon>
        <taxon>Limimaricola</taxon>
    </lineage>
</organism>
<comment type="caution">
    <text evidence="1">The sequence shown here is derived from an EMBL/GenBank/DDBJ whole genome shotgun (WGS) entry which is preliminary data.</text>
</comment>
<dbReference type="AlphaFoldDB" id="U2Z8B2"/>
<accession>U2Z8B2</accession>
<evidence type="ECO:0000313" key="2">
    <source>
        <dbReference type="Proteomes" id="UP000016566"/>
    </source>
</evidence>